<dbReference type="InterPro" id="IPR009003">
    <property type="entry name" value="Peptidase_S1_PA"/>
</dbReference>
<dbReference type="SUPFAM" id="SSF49879">
    <property type="entry name" value="SMAD/FHA domain"/>
    <property type="match status" value="1"/>
</dbReference>
<keyword evidence="1" id="KW-0175">Coiled coil</keyword>
<keyword evidence="5" id="KW-1185">Reference proteome</keyword>
<protein>
    <submittedName>
        <fullName evidence="4">FHA domain-containing protein</fullName>
    </submittedName>
</protein>
<keyword evidence="2" id="KW-0812">Transmembrane</keyword>
<dbReference type="Pfam" id="PF00498">
    <property type="entry name" value="FHA"/>
    <property type="match status" value="1"/>
</dbReference>
<comment type="caution">
    <text evidence="4">The sequence shown here is derived from an EMBL/GenBank/DDBJ whole genome shotgun (WGS) entry which is preliminary data.</text>
</comment>
<organism evidence="4 5">
    <name type="scientific">Pontibacter aydingkolensis</name>
    <dbReference type="NCBI Taxonomy" id="1911536"/>
    <lineage>
        <taxon>Bacteria</taxon>
        <taxon>Pseudomonadati</taxon>
        <taxon>Bacteroidota</taxon>
        <taxon>Cytophagia</taxon>
        <taxon>Cytophagales</taxon>
        <taxon>Hymenobacteraceae</taxon>
        <taxon>Pontibacter</taxon>
    </lineage>
</organism>
<dbReference type="InterPro" id="IPR000253">
    <property type="entry name" value="FHA_dom"/>
</dbReference>
<feature type="transmembrane region" description="Helical" evidence="2">
    <location>
        <begin position="151"/>
        <end position="171"/>
    </location>
</feature>
<dbReference type="Proteomes" id="UP000813018">
    <property type="component" value="Unassembled WGS sequence"/>
</dbReference>
<gene>
    <name evidence="4" type="ORF">K0O23_07305</name>
</gene>
<proteinExistence type="predicted"/>
<dbReference type="CDD" id="cd00060">
    <property type="entry name" value="FHA"/>
    <property type="match status" value="1"/>
</dbReference>
<reference evidence="4 5" key="1">
    <citation type="journal article" date="2016" name="Int. J. Syst. Evol. Microbiol.">
        <title>Pontibacter aydingkolensis sp. nov., isolated from soil of a salt lake.</title>
        <authorList>
            <person name="Osman G."/>
            <person name="Zhang T."/>
            <person name="Lou K."/>
            <person name="Gao Y."/>
            <person name="Chang W."/>
            <person name="Lin Q."/>
            <person name="Yang H.M."/>
            <person name="Huo X.D."/>
            <person name="Wang N."/>
        </authorList>
    </citation>
    <scope>NUCLEOTIDE SEQUENCE [LARGE SCALE GENOMIC DNA]</scope>
    <source>
        <strain evidence="4 5">KACC 19255</strain>
    </source>
</reference>
<dbReference type="Gene3D" id="2.60.200.20">
    <property type="match status" value="1"/>
</dbReference>
<sequence>MTSRATKAFATGIKYIGGGDTSAYTLEFLTPTSKYPQGSFETIVVPYLEIGRDNCLISFGSEVPTVSRKHAAIERNNKEIILKNLSKTNPTLVNGRPVIDKYYLNSGDEIQFSLEGPKVRFNEYKAGAPKLAFTKRMNLVMNQAVKPYKRALITLGIIVGLITLVGAYFIYQVKKDNKNLLLRVETSDKQSADSLATLNALSQELKEKLESKKGELQESLKKQKLVTKPNSTSVKTVNNNAAKLTSVSGNPSKPTPVLENIIAPAQPFLLSIFLTSIRAEWNGSVLYEEQLREAVCDGFLLSNGHLITSRYCTDIHSMVASELNFIANSGGKVTYTFEAVSSDKETVLRFTNHDLKFDDKADVYEKYTYAGIDGNIKLYNAGGSDIAYFKTGLKKGIPYNSKSSKNITAGTELLSINNFAYSSPSNTNSKNIDAVKIKVASIKVHDAENIQIEHDDTTLDIGSPLFVIKDNKAIAVAMVSGFHKSKVSNQSTISLLMHLNN</sequence>
<evidence type="ECO:0000313" key="4">
    <source>
        <dbReference type="EMBL" id="MBW7466870.1"/>
    </source>
</evidence>
<keyword evidence="2" id="KW-0472">Membrane</keyword>
<evidence type="ECO:0000313" key="5">
    <source>
        <dbReference type="Proteomes" id="UP000813018"/>
    </source>
</evidence>
<feature type="coiled-coil region" evidence="1">
    <location>
        <begin position="195"/>
        <end position="226"/>
    </location>
</feature>
<dbReference type="PROSITE" id="PS50006">
    <property type="entry name" value="FHA_DOMAIN"/>
    <property type="match status" value="1"/>
</dbReference>
<dbReference type="EMBL" id="JAHYXK010000004">
    <property type="protein sequence ID" value="MBW7466870.1"/>
    <property type="molecule type" value="Genomic_DNA"/>
</dbReference>
<name>A0ABS7CSQ5_9BACT</name>
<dbReference type="SMART" id="SM00240">
    <property type="entry name" value="FHA"/>
    <property type="match status" value="1"/>
</dbReference>
<dbReference type="InterPro" id="IPR008984">
    <property type="entry name" value="SMAD_FHA_dom_sf"/>
</dbReference>
<accession>A0ABS7CSQ5</accession>
<dbReference type="RefSeq" id="WP_219876746.1">
    <property type="nucleotide sequence ID" value="NZ_JAHYXK010000004.1"/>
</dbReference>
<evidence type="ECO:0000259" key="3">
    <source>
        <dbReference type="PROSITE" id="PS50006"/>
    </source>
</evidence>
<evidence type="ECO:0000256" key="2">
    <source>
        <dbReference type="SAM" id="Phobius"/>
    </source>
</evidence>
<dbReference type="SUPFAM" id="SSF50494">
    <property type="entry name" value="Trypsin-like serine proteases"/>
    <property type="match status" value="1"/>
</dbReference>
<feature type="domain" description="FHA" evidence="3">
    <location>
        <begin position="48"/>
        <end position="98"/>
    </location>
</feature>
<keyword evidence="2" id="KW-1133">Transmembrane helix</keyword>
<evidence type="ECO:0000256" key="1">
    <source>
        <dbReference type="SAM" id="Coils"/>
    </source>
</evidence>